<evidence type="ECO:0000313" key="1">
    <source>
        <dbReference type="EMBL" id="KAF2096058.1"/>
    </source>
</evidence>
<dbReference type="InterPro" id="IPR035923">
    <property type="entry name" value="TT1751-like_sf"/>
</dbReference>
<proteinExistence type="predicted"/>
<dbReference type="Proteomes" id="UP000799772">
    <property type="component" value="Unassembled WGS sequence"/>
</dbReference>
<dbReference type="EMBL" id="ML978130">
    <property type="protein sequence ID" value="KAF2096058.1"/>
    <property type="molecule type" value="Genomic_DNA"/>
</dbReference>
<sequence length="183" mass="20402">MASSIDQFKKTEAQSIRHITITLPVSFTAFTDAFEAKLGRISMSLFRNSKSFHDYETATAEVNGGEPFAISNNYNHGYLATIRNQDIGEGKKRVGKRYDFGNVLFASSMTVHDIRAGQYAPLTMLVWEAKEGETVCQWDSAEDLMGKGTEGNPEVVKVAEMLDRERETVVMEAFETATGKEKL</sequence>
<name>A0A9P4M3T5_9PEZI</name>
<keyword evidence="2" id="KW-1185">Reference proteome</keyword>
<dbReference type="Gene3D" id="3.30.310.70">
    <property type="entry name" value="TT1751-like domain"/>
    <property type="match status" value="1"/>
</dbReference>
<dbReference type="SUPFAM" id="SSF103247">
    <property type="entry name" value="TT1751-like"/>
    <property type="match status" value="1"/>
</dbReference>
<protein>
    <submittedName>
        <fullName evidence="1">Uncharacterized protein</fullName>
    </submittedName>
</protein>
<organism evidence="1 2">
    <name type="scientific">Rhizodiscina lignyota</name>
    <dbReference type="NCBI Taxonomy" id="1504668"/>
    <lineage>
        <taxon>Eukaryota</taxon>
        <taxon>Fungi</taxon>
        <taxon>Dikarya</taxon>
        <taxon>Ascomycota</taxon>
        <taxon>Pezizomycotina</taxon>
        <taxon>Dothideomycetes</taxon>
        <taxon>Pleosporomycetidae</taxon>
        <taxon>Aulographales</taxon>
        <taxon>Rhizodiscinaceae</taxon>
        <taxon>Rhizodiscina</taxon>
    </lineage>
</organism>
<evidence type="ECO:0000313" key="2">
    <source>
        <dbReference type="Proteomes" id="UP000799772"/>
    </source>
</evidence>
<gene>
    <name evidence="1" type="ORF">NA57DRAFT_78828</name>
</gene>
<dbReference type="AlphaFoldDB" id="A0A9P4M3T5"/>
<accession>A0A9P4M3T5</accession>
<comment type="caution">
    <text evidence="1">The sequence shown here is derived from an EMBL/GenBank/DDBJ whole genome shotgun (WGS) entry which is preliminary data.</text>
</comment>
<reference evidence="1" key="1">
    <citation type="journal article" date="2020" name="Stud. Mycol.">
        <title>101 Dothideomycetes genomes: a test case for predicting lifestyles and emergence of pathogens.</title>
        <authorList>
            <person name="Haridas S."/>
            <person name="Albert R."/>
            <person name="Binder M."/>
            <person name="Bloem J."/>
            <person name="Labutti K."/>
            <person name="Salamov A."/>
            <person name="Andreopoulos B."/>
            <person name="Baker S."/>
            <person name="Barry K."/>
            <person name="Bills G."/>
            <person name="Bluhm B."/>
            <person name="Cannon C."/>
            <person name="Castanera R."/>
            <person name="Culley D."/>
            <person name="Daum C."/>
            <person name="Ezra D."/>
            <person name="Gonzalez J."/>
            <person name="Henrissat B."/>
            <person name="Kuo A."/>
            <person name="Liang C."/>
            <person name="Lipzen A."/>
            <person name="Lutzoni F."/>
            <person name="Magnuson J."/>
            <person name="Mondo S."/>
            <person name="Nolan M."/>
            <person name="Ohm R."/>
            <person name="Pangilinan J."/>
            <person name="Park H.-J."/>
            <person name="Ramirez L."/>
            <person name="Alfaro M."/>
            <person name="Sun H."/>
            <person name="Tritt A."/>
            <person name="Yoshinaga Y."/>
            <person name="Zwiers L.-H."/>
            <person name="Turgeon B."/>
            <person name="Goodwin S."/>
            <person name="Spatafora J."/>
            <person name="Crous P."/>
            <person name="Grigoriev I."/>
        </authorList>
    </citation>
    <scope>NUCLEOTIDE SEQUENCE</scope>
    <source>
        <strain evidence="1">CBS 133067</strain>
    </source>
</reference>
<dbReference type="OrthoDB" id="5190258at2759"/>